<evidence type="ECO:0000313" key="1">
    <source>
        <dbReference type="EMBL" id="RJP65461.1"/>
    </source>
</evidence>
<protein>
    <submittedName>
        <fullName evidence="1">Uncharacterized protein</fullName>
    </submittedName>
</protein>
<dbReference type="EMBL" id="QZKI01000126">
    <property type="protein sequence ID" value="RJP65461.1"/>
    <property type="molecule type" value="Genomic_DNA"/>
</dbReference>
<dbReference type="Proteomes" id="UP000285961">
    <property type="component" value="Unassembled WGS sequence"/>
</dbReference>
<gene>
    <name evidence="1" type="ORF">C4532_17675</name>
</gene>
<reference evidence="1 2" key="1">
    <citation type="journal article" date="2017" name="ISME J.">
        <title>Energy and carbon metabolisms in a deep terrestrial subsurface fluid microbial community.</title>
        <authorList>
            <person name="Momper L."/>
            <person name="Jungbluth S.P."/>
            <person name="Lee M.D."/>
            <person name="Amend J.P."/>
        </authorList>
    </citation>
    <scope>NUCLEOTIDE SEQUENCE [LARGE SCALE GENOMIC DNA]</scope>
    <source>
        <strain evidence="1">SURF_17</strain>
    </source>
</reference>
<name>A0A419EQ73_9BACT</name>
<accession>A0A419EQ73</accession>
<organism evidence="1 2">
    <name type="scientific">Candidatus Abyssobacteria bacterium SURF_17</name>
    <dbReference type="NCBI Taxonomy" id="2093361"/>
    <lineage>
        <taxon>Bacteria</taxon>
        <taxon>Pseudomonadati</taxon>
        <taxon>Candidatus Hydrogenedentota</taxon>
        <taxon>Candidatus Abyssobacteria</taxon>
    </lineage>
</organism>
<sequence length="61" mass="6889">MKAWDSWFGIVMQNEDSHDCLERRVGVVQGVDLTPLLLFDKADARLTALVVFAAQESRLIL</sequence>
<comment type="caution">
    <text evidence="1">The sequence shown here is derived from an EMBL/GenBank/DDBJ whole genome shotgun (WGS) entry which is preliminary data.</text>
</comment>
<dbReference type="AlphaFoldDB" id="A0A419EQ73"/>
<evidence type="ECO:0000313" key="2">
    <source>
        <dbReference type="Proteomes" id="UP000285961"/>
    </source>
</evidence>
<proteinExistence type="predicted"/>